<dbReference type="OrthoDB" id="6415662at2759"/>
<accession>A0A1J1HLD4</accession>
<dbReference type="STRING" id="568069.A0A1J1HLD4"/>
<sequence>VLGLTLQKIIIPQYKFRGETAILECDYQLNGKRDSDDEIENSNFNYHDRDDEVETLYSVKWYKDGEEFYRFVPKAKPPQNSYKVAGIKVDHQASNSKKVYLKGVTLKSTGIYRCEISAEEPDFKTVQGEGKLEVVSAKKKTETVADSNYLTQYRDIHHINGLITTSVGLSIPVDGRHFFDGIMRVRCIASLSPSLWQTGRESILHRRPALMDNREAMLLETTNSLRLSKLVVPLVRYRGESALLECQYELNNRSIHSRSNFNSERHYRRNNYLYYDNDENEAEVLYSVKWYKDGEEFYRFVPRASPPQNSYSFDGIKVDHKRSNSYKVFLRTVSLKSSGIYKCEVSLEGPSFSSVQSESYMQVVYLPNNGPFIHGEQEAYQSGDKLNLNCTSARSYPASKLQFFINDNPITNPKYIIIYPDVNHTHHLISTSIGLNMRINSQYFEDSVLRIRCVATISPIIWSGNKETVIQQQGLQQFAIPLPSIDTREVLFLVKSSAITIKSSTLSTLLLSANILCIKFVYR</sequence>
<feature type="domain" description="Ig-like" evidence="1">
    <location>
        <begin position="239"/>
        <end position="353"/>
    </location>
</feature>
<dbReference type="SMART" id="SM00409">
    <property type="entry name" value="IG"/>
    <property type="match status" value="2"/>
</dbReference>
<protein>
    <submittedName>
        <fullName evidence="2">CLUMA_CG002665, isoform A</fullName>
    </submittedName>
</protein>
<organism evidence="2 3">
    <name type="scientific">Clunio marinus</name>
    <dbReference type="NCBI Taxonomy" id="568069"/>
    <lineage>
        <taxon>Eukaryota</taxon>
        <taxon>Metazoa</taxon>
        <taxon>Ecdysozoa</taxon>
        <taxon>Arthropoda</taxon>
        <taxon>Hexapoda</taxon>
        <taxon>Insecta</taxon>
        <taxon>Pterygota</taxon>
        <taxon>Neoptera</taxon>
        <taxon>Endopterygota</taxon>
        <taxon>Diptera</taxon>
        <taxon>Nematocera</taxon>
        <taxon>Chironomoidea</taxon>
        <taxon>Chironomidae</taxon>
        <taxon>Clunio</taxon>
    </lineage>
</organism>
<keyword evidence="3" id="KW-1185">Reference proteome</keyword>
<dbReference type="Gene3D" id="2.60.40.10">
    <property type="entry name" value="Immunoglobulins"/>
    <property type="match status" value="3"/>
</dbReference>
<dbReference type="EMBL" id="CVRI01000010">
    <property type="protein sequence ID" value="CRK88747.1"/>
    <property type="molecule type" value="Genomic_DNA"/>
</dbReference>
<gene>
    <name evidence="2" type="primary">putative AGAP001766-PA</name>
    <name evidence="2" type="ORF">CLUMA_CG002665</name>
</gene>
<dbReference type="PANTHER" id="PTHR21261:SF14">
    <property type="entry name" value="BEATEN PATH IV, ISOFORM B"/>
    <property type="match status" value="1"/>
</dbReference>
<dbReference type="PANTHER" id="PTHR21261">
    <property type="entry name" value="BEAT PROTEIN"/>
    <property type="match status" value="1"/>
</dbReference>
<dbReference type="AlphaFoldDB" id="A0A1J1HLD4"/>
<reference evidence="2 3" key="1">
    <citation type="submission" date="2015-04" db="EMBL/GenBank/DDBJ databases">
        <authorList>
            <person name="Syromyatnikov M.Y."/>
            <person name="Popov V.N."/>
        </authorList>
    </citation>
    <scope>NUCLEOTIDE SEQUENCE [LARGE SCALE GENOMIC DNA]</scope>
</reference>
<name>A0A1J1HLD4_9DIPT</name>
<dbReference type="Proteomes" id="UP000183832">
    <property type="component" value="Unassembled WGS sequence"/>
</dbReference>
<proteinExistence type="predicted"/>
<feature type="non-terminal residue" evidence="2">
    <location>
        <position position="1"/>
    </location>
</feature>
<evidence type="ECO:0000313" key="2">
    <source>
        <dbReference type="EMBL" id="CRK88747.1"/>
    </source>
</evidence>
<dbReference type="InterPro" id="IPR003599">
    <property type="entry name" value="Ig_sub"/>
</dbReference>
<dbReference type="InterPro" id="IPR007110">
    <property type="entry name" value="Ig-like_dom"/>
</dbReference>
<dbReference type="PROSITE" id="PS50835">
    <property type="entry name" value="IG_LIKE"/>
    <property type="match status" value="2"/>
</dbReference>
<dbReference type="InterPro" id="IPR013783">
    <property type="entry name" value="Ig-like_fold"/>
</dbReference>
<feature type="domain" description="Ig-like" evidence="1">
    <location>
        <begin position="18"/>
        <end position="127"/>
    </location>
</feature>
<evidence type="ECO:0000313" key="3">
    <source>
        <dbReference type="Proteomes" id="UP000183832"/>
    </source>
</evidence>
<evidence type="ECO:0000259" key="1">
    <source>
        <dbReference type="PROSITE" id="PS50835"/>
    </source>
</evidence>